<dbReference type="RefSeq" id="WP_259124486.1">
    <property type="nucleotide sequence ID" value="NZ_JANUAE010000015.1"/>
</dbReference>
<name>A0A9X2TKG5_9BACT</name>
<accession>A0A9X2TKG5</accession>
<sequence length="69" mass="7857">MALSVGERVEIKPRKTTTSQWHGLKGTITKVFDDDMDRPFEVKLDEKQLGQVQHFQFEAGDLISLDAHS</sequence>
<gene>
    <name evidence="2" type="ORF">GGP61_003262</name>
</gene>
<dbReference type="Pfam" id="PF26460">
    <property type="entry name" value="DUF8139"/>
    <property type="match status" value="1"/>
</dbReference>
<dbReference type="AlphaFoldDB" id="A0A9X2TKG5"/>
<evidence type="ECO:0000259" key="1">
    <source>
        <dbReference type="Pfam" id="PF26460"/>
    </source>
</evidence>
<dbReference type="EMBL" id="JANUAE010000015">
    <property type="protein sequence ID" value="MCS3711629.1"/>
    <property type="molecule type" value="Genomic_DNA"/>
</dbReference>
<protein>
    <recommendedName>
        <fullName evidence="1">DUF8139 domain-containing protein</fullName>
    </recommendedName>
</protein>
<reference evidence="2" key="1">
    <citation type="submission" date="2022-08" db="EMBL/GenBank/DDBJ databases">
        <title>Genomic Encyclopedia of Type Strains, Phase V (KMG-V): Genome sequencing to study the core and pangenomes of soil and plant-associated prokaryotes.</title>
        <authorList>
            <person name="Whitman W."/>
        </authorList>
    </citation>
    <scope>NUCLEOTIDE SEQUENCE</scope>
    <source>
        <strain evidence="2">SP3049</strain>
    </source>
</reference>
<evidence type="ECO:0000313" key="3">
    <source>
        <dbReference type="Proteomes" id="UP001155057"/>
    </source>
</evidence>
<evidence type="ECO:0000313" key="2">
    <source>
        <dbReference type="EMBL" id="MCS3711629.1"/>
    </source>
</evidence>
<dbReference type="InterPro" id="IPR058452">
    <property type="entry name" value="DUF8139"/>
</dbReference>
<dbReference type="Proteomes" id="UP001155057">
    <property type="component" value="Unassembled WGS sequence"/>
</dbReference>
<proteinExistence type="predicted"/>
<comment type="caution">
    <text evidence="2">The sequence shown here is derived from an EMBL/GenBank/DDBJ whole genome shotgun (WGS) entry which is preliminary data.</text>
</comment>
<feature type="domain" description="DUF8139" evidence="1">
    <location>
        <begin position="4"/>
        <end position="46"/>
    </location>
</feature>
<organism evidence="2 3">
    <name type="scientific">Salinibacter ruber</name>
    <dbReference type="NCBI Taxonomy" id="146919"/>
    <lineage>
        <taxon>Bacteria</taxon>
        <taxon>Pseudomonadati</taxon>
        <taxon>Rhodothermota</taxon>
        <taxon>Rhodothermia</taxon>
        <taxon>Rhodothermales</taxon>
        <taxon>Salinibacteraceae</taxon>
        <taxon>Salinibacter</taxon>
    </lineage>
</organism>